<sequence>MHAATVLAQKLPPTHRVILIDRNSHFNHLYVFPRFSVLPGHEHKAFIPYSSIFSGAPDRSRPQEHDDTQCKRKRKNNNQATTTASTTSNSSSEPTFDLEMGSTAEATRKAAASGSAPGSASASASASAPSPTHLPLPTSSTSSSSASSSSSSFSLSPIDDDFAQDECRSDLSASSENVTLASSSSLLFDRASSLHRFGGGPHSAASFASTTLSSLYSSRASNDGNDDSAAADNLAELADKLKSRLTLASAGSEEQHQQRSQSEERLSLRPPTDGLAARARSLSAPKKETLELGDVNNPSPLHIHDEAPPAKAVHEQEALGRQPMRVETATSSSSSAAVQGEAEQEQEGEGEEEQAEDAEDKSRSPYAGAPPHVFLQGTVTDIKPDHVLVDIAPAANRSGGAGAEASKRTPLWNITSRSVCIPYTHLVYALGSHLPDPLRTEARTKQQGMHWMREIQERVTDAEDIVLVGGGALGVQFASDIASVHGTATTEPHESCRSSVEEPSTQQKEKKKKKITLIHSRAHLLPNFDERIHEIALRRLEALGVNVVLGERLALTDGCPMGSATVEDRTPFPRPAAGNEDGGGAVVAQPAIAPASASASAASSDTPSLTSTALDVRNASAAELSSAAARPGRKIVRTTKGKLFHADVLLLCTGQQPNSALLAQLSPSSVDPRTRLVKVRRTLQVERLPGTEGWGGVLEAKAPCGDCDCFMDRKVEHDAQHQHQHSATCDCGSTKLVKGGAEDDEEEAEDRTRCMRNVYAIGDVADAFGALNAGYQAWAMADVAAENVLRDLGVGGHSSSKDSNKPLILRRFKPVAPMLKLSLGLGTMAWQGAPVAHRQRKGSHRHAGASANDDASLRSRSGTISDGSTTPTLGTSAQQEEEGEWEEVLKPEVMEKEDPFDLGVEGVWKYMANADTGDLYL</sequence>
<dbReference type="SUPFAM" id="SSF51905">
    <property type="entry name" value="FAD/NAD(P)-binding domain"/>
    <property type="match status" value="1"/>
</dbReference>
<evidence type="ECO:0000313" key="3">
    <source>
        <dbReference type="EMBL" id="KAK0526008.1"/>
    </source>
</evidence>
<feature type="region of interest" description="Disordered" evidence="1">
    <location>
        <begin position="249"/>
        <end position="373"/>
    </location>
</feature>
<feature type="compositionally biased region" description="Basic and acidic residues" evidence="1">
    <location>
        <begin position="58"/>
        <end position="70"/>
    </location>
</feature>
<dbReference type="GO" id="GO:0005737">
    <property type="term" value="C:cytoplasm"/>
    <property type="evidence" value="ECO:0007669"/>
    <property type="project" value="TreeGrafter"/>
</dbReference>
<feature type="compositionally biased region" description="Acidic residues" evidence="1">
    <location>
        <begin position="342"/>
        <end position="359"/>
    </location>
</feature>
<feature type="region of interest" description="Disordered" evidence="1">
    <location>
        <begin position="52"/>
        <end position="157"/>
    </location>
</feature>
<protein>
    <recommendedName>
        <fullName evidence="2">FAD/NAD(P)-binding domain-containing protein</fullName>
    </recommendedName>
</protein>
<feature type="domain" description="FAD/NAD(P)-binding" evidence="2">
    <location>
        <begin position="421"/>
        <end position="553"/>
    </location>
</feature>
<keyword evidence="4" id="KW-1185">Reference proteome</keyword>
<dbReference type="EMBL" id="JAPDMQ010000371">
    <property type="protein sequence ID" value="KAK0526008.1"/>
    <property type="molecule type" value="Genomic_DNA"/>
</dbReference>
<feature type="compositionally biased region" description="Polar residues" evidence="1">
    <location>
        <begin position="858"/>
        <end position="878"/>
    </location>
</feature>
<feature type="compositionally biased region" description="Basic residues" evidence="1">
    <location>
        <begin position="837"/>
        <end position="847"/>
    </location>
</feature>
<evidence type="ECO:0000313" key="4">
    <source>
        <dbReference type="Proteomes" id="UP001176521"/>
    </source>
</evidence>
<dbReference type="GO" id="GO:0004174">
    <property type="term" value="F:electron-transferring-flavoprotein dehydrogenase activity"/>
    <property type="evidence" value="ECO:0007669"/>
    <property type="project" value="TreeGrafter"/>
</dbReference>
<feature type="compositionally biased region" description="Basic and acidic residues" evidence="1">
    <location>
        <begin position="491"/>
        <end position="500"/>
    </location>
</feature>
<organism evidence="3 4">
    <name type="scientific">Tilletia horrida</name>
    <dbReference type="NCBI Taxonomy" id="155126"/>
    <lineage>
        <taxon>Eukaryota</taxon>
        <taxon>Fungi</taxon>
        <taxon>Dikarya</taxon>
        <taxon>Basidiomycota</taxon>
        <taxon>Ustilaginomycotina</taxon>
        <taxon>Exobasidiomycetes</taxon>
        <taxon>Tilletiales</taxon>
        <taxon>Tilletiaceae</taxon>
        <taxon>Tilletia</taxon>
    </lineage>
</organism>
<feature type="compositionally biased region" description="Basic and acidic residues" evidence="1">
    <location>
        <begin position="253"/>
        <end position="267"/>
    </location>
</feature>
<dbReference type="InterPro" id="IPR023753">
    <property type="entry name" value="FAD/NAD-binding_dom"/>
</dbReference>
<gene>
    <name evidence="3" type="ORF">OC842_005320</name>
</gene>
<feature type="compositionally biased region" description="Low complexity" evidence="1">
    <location>
        <begin position="326"/>
        <end position="341"/>
    </location>
</feature>
<name>A0AAN6JIQ5_9BASI</name>
<dbReference type="GO" id="GO:0050660">
    <property type="term" value="F:flavin adenine dinucleotide binding"/>
    <property type="evidence" value="ECO:0007669"/>
    <property type="project" value="TreeGrafter"/>
</dbReference>
<comment type="caution">
    <text evidence="3">The sequence shown here is derived from an EMBL/GenBank/DDBJ whole genome shotgun (WGS) entry which is preliminary data.</text>
</comment>
<dbReference type="Pfam" id="PF07992">
    <property type="entry name" value="Pyr_redox_2"/>
    <property type="match status" value="1"/>
</dbReference>
<proteinExistence type="predicted"/>
<dbReference type="PANTHER" id="PTHR43735:SF2">
    <property type="entry name" value="FE-REGULATED PROTEIN 8"/>
    <property type="match status" value="1"/>
</dbReference>
<dbReference type="InterPro" id="IPR036188">
    <property type="entry name" value="FAD/NAD-bd_sf"/>
</dbReference>
<feature type="region of interest" description="Disordered" evidence="1">
    <location>
        <begin position="486"/>
        <end position="512"/>
    </location>
</feature>
<dbReference type="PANTHER" id="PTHR43735">
    <property type="entry name" value="APOPTOSIS-INDUCING FACTOR 1"/>
    <property type="match status" value="1"/>
</dbReference>
<dbReference type="AlphaFoldDB" id="A0AAN6JIQ5"/>
<evidence type="ECO:0000259" key="2">
    <source>
        <dbReference type="Pfam" id="PF07992"/>
    </source>
</evidence>
<evidence type="ECO:0000256" key="1">
    <source>
        <dbReference type="SAM" id="MobiDB-lite"/>
    </source>
</evidence>
<feature type="region of interest" description="Disordered" evidence="1">
    <location>
        <begin position="834"/>
        <end position="885"/>
    </location>
</feature>
<dbReference type="Gene3D" id="3.50.50.60">
    <property type="entry name" value="FAD/NAD(P)-binding domain"/>
    <property type="match status" value="2"/>
</dbReference>
<reference evidence="3" key="1">
    <citation type="journal article" date="2023" name="PhytoFront">
        <title>Draft Genome Resources of Seven Strains of Tilletia horrida, Causal Agent of Kernel Smut of Rice.</title>
        <authorList>
            <person name="Khanal S."/>
            <person name="Antony Babu S."/>
            <person name="Zhou X.G."/>
        </authorList>
    </citation>
    <scope>NUCLEOTIDE SEQUENCE</scope>
    <source>
        <strain evidence="3">TX3</strain>
    </source>
</reference>
<feature type="compositionally biased region" description="Low complexity" evidence="1">
    <location>
        <begin position="77"/>
        <end position="92"/>
    </location>
</feature>
<dbReference type="Proteomes" id="UP001176521">
    <property type="component" value="Unassembled WGS sequence"/>
</dbReference>
<accession>A0AAN6JIQ5</accession>
<feature type="compositionally biased region" description="Basic and acidic residues" evidence="1">
    <location>
        <begin position="302"/>
        <end position="318"/>
    </location>
</feature>
<feature type="compositionally biased region" description="Low complexity" evidence="1">
    <location>
        <begin position="110"/>
        <end position="157"/>
    </location>
</feature>